<sequence length="23" mass="2486">MKLSAINVTTLETQPEIVEAGLQ</sequence>
<evidence type="ECO:0000313" key="2">
    <source>
        <dbReference type="Proteomes" id="UP000663881"/>
    </source>
</evidence>
<evidence type="ECO:0000313" key="1">
    <source>
        <dbReference type="EMBL" id="CAF4289428.1"/>
    </source>
</evidence>
<dbReference type="Proteomes" id="UP000663881">
    <property type="component" value="Unassembled WGS sequence"/>
</dbReference>
<reference evidence="1" key="1">
    <citation type="submission" date="2021-02" db="EMBL/GenBank/DDBJ databases">
        <authorList>
            <person name="Nowell W R."/>
        </authorList>
    </citation>
    <scope>NUCLEOTIDE SEQUENCE</scope>
</reference>
<dbReference type="EMBL" id="CAJOAY010015405">
    <property type="protein sequence ID" value="CAF4289428.1"/>
    <property type="molecule type" value="Genomic_DNA"/>
</dbReference>
<name>A0A820H592_9BILA</name>
<feature type="non-terminal residue" evidence="1">
    <location>
        <position position="23"/>
    </location>
</feature>
<accession>A0A820H592</accession>
<proteinExistence type="predicted"/>
<dbReference type="AlphaFoldDB" id="A0A820H592"/>
<gene>
    <name evidence="1" type="ORF">OKA104_LOCUS45610</name>
</gene>
<organism evidence="1 2">
    <name type="scientific">Adineta steineri</name>
    <dbReference type="NCBI Taxonomy" id="433720"/>
    <lineage>
        <taxon>Eukaryota</taxon>
        <taxon>Metazoa</taxon>
        <taxon>Spiralia</taxon>
        <taxon>Gnathifera</taxon>
        <taxon>Rotifera</taxon>
        <taxon>Eurotatoria</taxon>
        <taxon>Bdelloidea</taxon>
        <taxon>Adinetida</taxon>
        <taxon>Adinetidae</taxon>
        <taxon>Adineta</taxon>
    </lineage>
</organism>
<protein>
    <submittedName>
        <fullName evidence="1">Uncharacterized protein</fullName>
    </submittedName>
</protein>
<comment type="caution">
    <text evidence="1">The sequence shown here is derived from an EMBL/GenBank/DDBJ whole genome shotgun (WGS) entry which is preliminary data.</text>
</comment>